<feature type="transmembrane region" description="Helical" evidence="1">
    <location>
        <begin position="157"/>
        <end position="178"/>
    </location>
</feature>
<organism evidence="2 3">
    <name type="scientific">Bosea massiliensis</name>
    <dbReference type="NCBI Taxonomy" id="151419"/>
    <lineage>
        <taxon>Bacteria</taxon>
        <taxon>Pseudomonadati</taxon>
        <taxon>Pseudomonadota</taxon>
        <taxon>Alphaproteobacteria</taxon>
        <taxon>Hyphomicrobiales</taxon>
        <taxon>Boseaceae</taxon>
        <taxon>Bosea</taxon>
    </lineage>
</organism>
<feature type="transmembrane region" description="Helical" evidence="1">
    <location>
        <begin position="270"/>
        <end position="291"/>
    </location>
</feature>
<feature type="transmembrane region" description="Helical" evidence="1">
    <location>
        <begin position="21"/>
        <end position="39"/>
    </location>
</feature>
<feature type="transmembrane region" description="Helical" evidence="1">
    <location>
        <begin position="337"/>
        <end position="354"/>
    </location>
</feature>
<name>A0ABW0P3T9_9HYPH</name>
<proteinExistence type="predicted"/>
<keyword evidence="1" id="KW-1133">Transmembrane helix</keyword>
<evidence type="ECO:0000256" key="1">
    <source>
        <dbReference type="SAM" id="Phobius"/>
    </source>
</evidence>
<feature type="transmembrane region" description="Helical" evidence="1">
    <location>
        <begin position="225"/>
        <end position="249"/>
    </location>
</feature>
<feature type="transmembrane region" description="Helical" evidence="1">
    <location>
        <begin position="366"/>
        <end position="384"/>
    </location>
</feature>
<reference evidence="3" key="1">
    <citation type="journal article" date="2019" name="Int. J. Syst. Evol. Microbiol.">
        <title>The Global Catalogue of Microorganisms (GCM) 10K type strain sequencing project: providing services to taxonomists for standard genome sequencing and annotation.</title>
        <authorList>
            <consortium name="The Broad Institute Genomics Platform"/>
            <consortium name="The Broad Institute Genome Sequencing Center for Infectious Disease"/>
            <person name="Wu L."/>
            <person name="Ma J."/>
        </authorList>
    </citation>
    <scope>NUCLEOTIDE SEQUENCE [LARGE SCALE GENOMIC DNA]</scope>
    <source>
        <strain evidence="3">CCUG 43117</strain>
    </source>
</reference>
<feature type="transmembrane region" description="Helical" evidence="1">
    <location>
        <begin position="127"/>
        <end position="145"/>
    </location>
</feature>
<feature type="transmembrane region" description="Helical" evidence="1">
    <location>
        <begin position="187"/>
        <end position="213"/>
    </location>
</feature>
<accession>A0ABW0P3T9</accession>
<evidence type="ECO:0008006" key="4">
    <source>
        <dbReference type="Google" id="ProtNLM"/>
    </source>
</evidence>
<dbReference type="RefSeq" id="WP_067992920.1">
    <property type="nucleotide sequence ID" value="NZ_JBHSLU010000060.1"/>
</dbReference>
<sequence length="572" mass="61773">MQAETPLRAAPAGTAGRRIPWLPQLLLAAALILCIWLLTRPLVLPLGAMYWDLVLYVDAARRIAEGQVPLLDFLTPVGPLGYWLYAGLDQLFPQAHPLMTAQWSLFLITAPPMALVLIAADRRSRRLALGLLLPYLVFQILPVNVEQHSFFPGLDGFGIYNRQASIVLYVLVSALFVLPGRTLRAGVLLWCMLALLLIKITGFLAGGLVLAYGLLAGRLDWRLGLFAALGGLLMLAGLELSGGLVSAYAESILALLRINAGGILPRFLQAGSLHLDIVAAGGALILALAWIGRSEWVQGLRRLVRERSAASLHALCDRDEAWLAVTMAAGLFLETQNTGGLAFVFAWPVLLRILLRRVQDARPGRFLVLALVAATAIPPAMTVLQRAGRTLLAQSNYIALPNDHLGALGRVSQHVEVVGRAGKMQAIYAASTDTYEAIAAQQILPSQTLYSELDFQLGWLMAIDAGIAAILAHEARTGTRFDTIMSLNFVNPFPALMKRSSVRHIAIGADPFRAVPEPDAEALAAVAAADLILLPLCPVTVANQALHRVYQPAMTGRREIPLGPCWKGFVKG</sequence>
<dbReference type="EMBL" id="JBHSLU010000060">
    <property type="protein sequence ID" value="MFC5507033.1"/>
    <property type="molecule type" value="Genomic_DNA"/>
</dbReference>
<gene>
    <name evidence="2" type="ORF">ACFPN9_17490</name>
</gene>
<protein>
    <recommendedName>
        <fullName evidence="4">Glycosyltransferase RgtA/B/C/D-like domain-containing protein</fullName>
    </recommendedName>
</protein>
<keyword evidence="1" id="KW-0472">Membrane</keyword>
<feature type="transmembrane region" description="Helical" evidence="1">
    <location>
        <begin position="101"/>
        <end position="120"/>
    </location>
</feature>
<keyword evidence="3" id="KW-1185">Reference proteome</keyword>
<keyword evidence="1" id="KW-0812">Transmembrane</keyword>
<evidence type="ECO:0000313" key="2">
    <source>
        <dbReference type="EMBL" id="MFC5507033.1"/>
    </source>
</evidence>
<comment type="caution">
    <text evidence="2">The sequence shown here is derived from an EMBL/GenBank/DDBJ whole genome shotgun (WGS) entry which is preliminary data.</text>
</comment>
<evidence type="ECO:0000313" key="3">
    <source>
        <dbReference type="Proteomes" id="UP001596060"/>
    </source>
</evidence>
<dbReference type="Proteomes" id="UP001596060">
    <property type="component" value="Unassembled WGS sequence"/>
</dbReference>